<name>A0ABQ9TIH3_SAGOE</name>
<comment type="caution">
    <text evidence="1">The sequence shown here is derived from an EMBL/GenBank/DDBJ whole genome shotgun (WGS) entry which is preliminary data.</text>
</comment>
<keyword evidence="2" id="KW-1185">Reference proteome</keyword>
<evidence type="ECO:0000313" key="1">
    <source>
        <dbReference type="EMBL" id="KAK2084558.1"/>
    </source>
</evidence>
<dbReference type="Proteomes" id="UP001266305">
    <property type="component" value="Unassembled WGS sequence"/>
</dbReference>
<protein>
    <submittedName>
        <fullName evidence="1">Uncharacterized protein</fullName>
    </submittedName>
</protein>
<dbReference type="EMBL" id="JASSZA010000022">
    <property type="protein sequence ID" value="KAK2084558.1"/>
    <property type="molecule type" value="Genomic_DNA"/>
</dbReference>
<accession>A0ABQ9TIH3</accession>
<organism evidence="1 2">
    <name type="scientific">Saguinus oedipus</name>
    <name type="common">Cotton-top tamarin</name>
    <name type="synonym">Oedipomidas oedipus</name>
    <dbReference type="NCBI Taxonomy" id="9490"/>
    <lineage>
        <taxon>Eukaryota</taxon>
        <taxon>Metazoa</taxon>
        <taxon>Chordata</taxon>
        <taxon>Craniata</taxon>
        <taxon>Vertebrata</taxon>
        <taxon>Euteleostomi</taxon>
        <taxon>Mammalia</taxon>
        <taxon>Eutheria</taxon>
        <taxon>Euarchontoglires</taxon>
        <taxon>Primates</taxon>
        <taxon>Haplorrhini</taxon>
        <taxon>Platyrrhini</taxon>
        <taxon>Cebidae</taxon>
        <taxon>Callitrichinae</taxon>
        <taxon>Saguinus</taxon>
    </lineage>
</organism>
<proteinExistence type="predicted"/>
<sequence length="295" mass="31870">MGSDGMRVARCMPIVRPTWPRALKRRDAGAAGKNPSAKLTKAHVESWGSGWMIADLAKKTRRWRWRTSPVPRFAVEFLPISSSAQISPVVVPASVIPVSTLELGPSPKSIAELSPLPAETFLGGKVEVPPTAQACPLMFEGSWQSRIACRDQTLSGTERLGIPTGGRLACHTGLGADTKERTEACRPRTGKLEKESSVSGWYTGQGLGTRRSSQKEVVPMPWALRDIAGGVCVLMNPRTLTGETEMLLGHAVRVWSGAGVKWQAANGQTDYVTERLEAKSQVSKSGEMHLDPTCN</sequence>
<reference evidence="1 2" key="1">
    <citation type="submission" date="2023-05" db="EMBL/GenBank/DDBJ databases">
        <title>B98-5 Cell Line De Novo Hybrid Assembly: An Optical Mapping Approach.</title>
        <authorList>
            <person name="Kananen K."/>
            <person name="Auerbach J.A."/>
            <person name="Kautto E."/>
            <person name="Blachly J.S."/>
        </authorList>
    </citation>
    <scope>NUCLEOTIDE SEQUENCE [LARGE SCALE GENOMIC DNA]</scope>
    <source>
        <strain evidence="1">B95-8</strain>
        <tissue evidence="1">Cell line</tissue>
    </source>
</reference>
<gene>
    <name evidence="1" type="ORF">P7K49_037591</name>
</gene>
<evidence type="ECO:0000313" key="2">
    <source>
        <dbReference type="Proteomes" id="UP001266305"/>
    </source>
</evidence>